<accession>A0A1V1P840</accession>
<organism evidence="1 2">
    <name type="scientific">Candidatus Magnetoglobus multicellularis str. Araruama</name>
    <dbReference type="NCBI Taxonomy" id="890399"/>
    <lineage>
        <taxon>Bacteria</taxon>
        <taxon>Pseudomonadati</taxon>
        <taxon>Thermodesulfobacteriota</taxon>
        <taxon>Desulfobacteria</taxon>
        <taxon>Desulfobacterales</taxon>
        <taxon>Desulfobacteraceae</taxon>
        <taxon>Candidatus Magnetoglobus</taxon>
    </lineage>
</organism>
<evidence type="ECO:0000313" key="2">
    <source>
        <dbReference type="Proteomes" id="UP000189670"/>
    </source>
</evidence>
<comment type="caution">
    <text evidence="1">The sequence shown here is derived from an EMBL/GenBank/DDBJ whole genome shotgun (WGS) entry which is preliminary data.</text>
</comment>
<protein>
    <recommendedName>
        <fullName evidence="3">DUF4276 family protein</fullName>
    </recommendedName>
</protein>
<proteinExistence type="predicted"/>
<dbReference type="AlphaFoldDB" id="A0A1V1P840"/>
<sequence>MSDYKIGIIVEGTTDRIIIESALNHIFQDQCYTMIQLQPERSFQHGGFGFTGTGWGGVYRWCRQVVEMGLEMSENPSLQKFDIIIIHLDADVAEKRYSDANILDPIKDDLPCVLPCPPASNTTKNLEQVVINWLKLSDQTFKPLVMCIPSKCTEAWVAVALYGQNDDSILVELECRSDIENYLAQKPARERFIRNRNGKMKKLTKRYSEYSEQITKKWNYIVEQCTQAKQFNDRIVALKLSKHEIG</sequence>
<name>A0A1V1P840_9BACT</name>
<dbReference type="EMBL" id="ATBP01000332">
    <property type="protein sequence ID" value="ETR71021.1"/>
    <property type="molecule type" value="Genomic_DNA"/>
</dbReference>
<evidence type="ECO:0008006" key="3">
    <source>
        <dbReference type="Google" id="ProtNLM"/>
    </source>
</evidence>
<reference evidence="2" key="1">
    <citation type="submission" date="2012-11" db="EMBL/GenBank/DDBJ databases">
        <authorList>
            <person name="Lucero-Rivera Y.E."/>
            <person name="Tovar-Ramirez D."/>
        </authorList>
    </citation>
    <scope>NUCLEOTIDE SEQUENCE [LARGE SCALE GENOMIC DNA]</scope>
    <source>
        <strain evidence="2">Araruama</strain>
    </source>
</reference>
<evidence type="ECO:0000313" key="1">
    <source>
        <dbReference type="EMBL" id="ETR71021.1"/>
    </source>
</evidence>
<gene>
    <name evidence="1" type="ORF">OMM_02799</name>
</gene>
<dbReference type="Proteomes" id="UP000189670">
    <property type="component" value="Unassembled WGS sequence"/>
</dbReference>